<dbReference type="PANTHER" id="PTHR35797">
    <property type="entry name" value="PROTEASE-RELATED"/>
    <property type="match status" value="1"/>
</dbReference>
<dbReference type="STRING" id="1300348.I602_2648"/>
<keyword evidence="6" id="KW-1185">Reference proteome</keyword>
<feature type="transmembrane region" description="Helical" evidence="1">
    <location>
        <begin position="44"/>
        <end position="64"/>
    </location>
</feature>
<feature type="transmembrane region" description="Helical" evidence="1">
    <location>
        <begin position="123"/>
        <end position="148"/>
    </location>
</feature>
<evidence type="ECO:0000256" key="1">
    <source>
        <dbReference type="SAM" id="Phobius"/>
    </source>
</evidence>
<sequence length="288" mass="33226">MKTQIQERSIERNKTWKTIFLFLAIVILLTSPFHYAIVNLYPSRIYVGAIMWCPAIAAFITLKIKGRNISSLHWNWGNWKYIRWSYIVPALYGIITYVLIWIFGFGNLANSEAITEWGKELGLFGIGTLNPTSITIIAIMLLATIEVIRASATTLGEEIGWRGFFIYELRKVLSFTGVSIFSGLIWSFWHWPLLVYYSNNVLLEFTTFTIVIVSMSFIMTYYTFKSKSLWPAVIFHAVSNVYIQKIMPPLTIKVEGTEQWLGENGIMFAIVTCIFGIYFWKKGLKEQL</sequence>
<keyword evidence="1" id="KW-1133">Transmembrane helix</keyword>
<dbReference type="GO" id="GO:0006508">
    <property type="term" value="P:proteolysis"/>
    <property type="evidence" value="ECO:0007669"/>
    <property type="project" value="UniProtKB-KW"/>
</dbReference>
<proteinExistence type="predicted"/>
<feature type="transmembrane region" description="Helical" evidence="1">
    <location>
        <begin position="20"/>
        <end position="38"/>
    </location>
</feature>
<dbReference type="RefSeq" id="WP_053975132.1">
    <property type="nucleotide sequence ID" value="NZ_FNUE01000002.1"/>
</dbReference>
<evidence type="ECO:0000313" key="3">
    <source>
        <dbReference type="EMBL" id="KOY53088.1"/>
    </source>
</evidence>
<feature type="domain" description="CAAX prenyl protease 2/Lysostaphin resistance protein A-like" evidence="2">
    <location>
        <begin position="152"/>
        <end position="241"/>
    </location>
</feature>
<dbReference type="GO" id="GO:0080120">
    <property type="term" value="P:CAAX-box protein maturation"/>
    <property type="evidence" value="ECO:0007669"/>
    <property type="project" value="UniProtKB-ARBA"/>
</dbReference>
<dbReference type="Proteomes" id="UP000037716">
    <property type="component" value="Unassembled WGS sequence"/>
</dbReference>
<evidence type="ECO:0000313" key="6">
    <source>
        <dbReference type="Proteomes" id="UP000183071"/>
    </source>
</evidence>
<dbReference type="InterPro" id="IPR042150">
    <property type="entry name" value="MmRce1-like"/>
</dbReference>
<evidence type="ECO:0000313" key="5">
    <source>
        <dbReference type="Proteomes" id="UP000037716"/>
    </source>
</evidence>
<dbReference type="InterPro" id="IPR003675">
    <property type="entry name" value="Rce1/LyrA-like_dom"/>
</dbReference>
<dbReference type="EMBL" id="LGBR01000001">
    <property type="protein sequence ID" value="KOY53088.1"/>
    <property type="molecule type" value="Genomic_DNA"/>
</dbReference>
<keyword evidence="1" id="KW-0472">Membrane</keyword>
<dbReference type="PATRIC" id="fig|1300348.6.peg.2650"/>
<reference evidence="3 5" key="1">
    <citation type="submission" date="2015-07" db="EMBL/GenBank/DDBJ databases">
        <title>Genome of Polaribacter dokdonenesis DSW-5, isolated from seawater off Dokdo in Korea.</title>
        <authorList>
            <person name="Yoon K."/>
            <person name="Song J.Y."/>
            <person name="Kim J.F."/>
        </authorList>
    </citation>
    <scope>NUCLEOTIDE SEQUENCE [LARGE SCALE GENOMIC DNA]</scope>
    <source>
        <strain evidence="3 5">DSW-5</strain>
    </source>
</reference>
<feature type="transmembrane region" description="Helical" evidence="1">
    <location>
        <begin position="169"/>
        <end position="189"/>
    </location>
</feature>
<comment type="caution">
    <text evidence="3">The sequence shown here is derived from an EMBL/GenBank/DDBJ whole genome shotgun (WGS) entry which is preliminary data.</text>
</comment>
<feature type="transmembrane region" description="Helical" evidence="1">
    <location>
        <begin position="84"/>
        <end position="103"/>
    </location>
</feature>
<keyword evidence="4" id="KW-0378">Hydrolase</keyword>
<dbReference type="AlphaFoldDB" id="A0A0N0CGB6"/>
<name>A0A0N0CGB6_9FLAO</name>
<dbReference type="Pfam" id="PF02517">
    <property type="entry name" value="Rce1-like"/>
    <property type="match status" value="1"/>
</dbReference>
<protein>
    <submittedName>
        <fullName evidence="3">Abortive infection protein</fullName>
    </submittedName>
    <submittedName>
        <fullName evidence="4">CAAX protease self-immunity</fullName>
    </submittedName>
</protein>
<evidence type="ECO:0000259" key="2">
    <source>
        <dbReference type="Pfam" id="PF02517"/>
    </source>
</evidence>
<evidence type="ECO:0000313" key="4">
    <source>
        <dbReference type="EMBL" id="SEE56998.1"/>
    </source>
</evidence>
<gene>
    <name evidence="3" type="ORF">I602_2648</name>
    <name evidence="4" type="ORF">SAMN05444353_2423</name>
</gene>
<keyword evidence="4" id="KW-0645">Protease</keyword>
<accession>A0A0N0CGB6</accession>
<feature type="transmembrane region" description="Helical" evidence="1">
    <location>
        <begin position="201"/>
        <end position="222"/>
    </location>
</feature>
<reference evidence="4 6" key="2">
    <citation type="submission" date="2016-10" db="EMBL/GenBank/DDBJ databases">
        <authorList>
            <person name="Varghese N."/>
            <person name="Submissions S."/>
        </authorList>
    </citation>
    <scope>NUCLEOTIDE SEQUENCE [LARGE SCALE GENOMIC DNA]</scope>
    <source>
        <strain evidence="4 6">DSW-5</strain>
    </source>
</reference>
<organism evidence="3 5">
    <name type="scientific">Polaribacter dokdonensis DSW-5</name>
    <dbReference type="NCBI Taxonomy" id="1300348"/>
    <lineage>
        <taxon>Bacteria</taxon>
        <taxon>Pseudomonadati</taxon>
        <taxon>Bacteroidota</taxon>
        <taxon>Flavobacteriia</taxon>
        <taxon>Flavobacteriales</taxon>
        <taxon>Flavobacteriaceae</taxon>
    </lineage>
</organism>
<keyword evidence="1" id="KW-0812">Transmembrane</keyword>
<dbReference type="PANTHER" id="PTHR35797:SF1">
    <property type="entry name" value="PROTEASE"/>
    <property type="match status" value="1"/>
</dbReference>
<dbReference type="GO" id="GO:0004175">
    <property type="term" value="F:endopeptidase activity"/>
    <property type="evidence" value="ECO:0007669"/>
    <property type="project" value="UniProtKB-ARBA"/>
</dbReference>
<dbReference type="Proteomes" id="UP000183071">
    <property type="component" value="Unassembled WGS sequence"/>
</dbReference>
<dbReference type="EMBL" id="FNUE01000002">
    <property type="protein sequence ID" value="SEE56998.1"/>
    <property type="molecule type" value="Genomic_DNA"/>
</dbReference>
<feature type="transmembrane region" description="Helical" evidence="1">
    <location>
        <begin position="259"/>
        <end position="280"/>
    </location>
</feature>